<feature type="transmembrane region" description="Helical" evidence="6">
    <location>
        <begin position="280"/>
        <end position="299"/>
    </location>
</feature>
<feature type="transmembrane region" description="Helical" evidence="6">
    <location>
        <begin position="371"/>
        <end position="392"/>
    </location>
</feature>
<evidence type="ECO:0000256" key="4">
    <source>
        <dbReference type="ARBA" id="ARBA00022989"/>
    </source>
</evidence>
<evidence type="ECO:0000256" key="1">
    <source>
        <dbReference type="ARBA" id="ARBA00004651"/>
    </source>
</evidence>
<keyword evidence="3 6" id="KW-0812">Transmembrane</keyword>
<feature type="transmembrane region" description="Helical" evidence="6">
    <location>
        <begin position="349"/>
        <end position="365"/>
    </location>
</feature>
<evidence type="ECO:0000256" key="3">
    <source>
        <dbReference type="ARBA" id="ARBA00022692"/>
    </source>
</evidence>
<evidence type="ECO:0000313" key="7">
    <source>
        <dbReference type="EMBL" id="MBW8481768.1"/>
    </source>
</evidence>
<dbReference type="Gene3D" id="1.20.1250.20">
    <property type="entry name" value="MFS general substrate transporter like domains"/>
    <property type="match status" value="1"/>
</dbReference>
<comment type="caution">
    <text evidence="7">The sequence shown here is derived from an EMBL/GenBank/DDBJ whole genome shotgun (WGS) entry which is preliminary data.</text>
</comment>
<dbReference type="SUPFAM" id="SSF103473">
    <property type="entry name" value="MFS general substrate transporter"/>
    <property type="match status" value="1"/>
</dbReference>
<organism evidence="7 8">
    <name type="scientific">Actinomadura parmotrematis</name>
    <dbReference type="NCBI Taxonomy" id="2864039"/>
    <lineage>
        <taxon>Bacteria</taxon>
        <taxon>Bacillati</taxon>
        <taxon>Actinomycetota</taxon>
        <taxon>Actinomycetes</taxon>
        <taxon>Streptosporangiales</taxon>
        <taxon>Thermomonosporaceae</taxon>
        <taxon>Actinomadura</taxon>
    </lineage>
</organism>
<protein>
    <submittedName>
        <fullName evidence="7">MFS transporter</fullName>
    </submittedName>
</protein>
<name>A0ABS7FN05_9ACTN</name>
<dbReference type="Proteomes" id="UP000774570">
    <property type="component" value="Unassembled WGS sequence"/>
</dbReference>
<evidence type="ECO:0000256" key="5">
    <source>
        <dbReference type="ARBA" id="ARBA00023136"/>
    </source>
</evidence>
<feature type="transmembrane region" description="Helical" evidence="6">
    <location>
        <begin position="165"/>
        <end position="185"/>
    </location>
</feature>
<dbReference type="InterPro" id="IPR036259">
    <property type="entry name" value="MFS_trans_sf"/>
</dbReference>
<dbReference type="PANTHER" id="PTHR23513:SF11">
    <property type="entry name" value="STAPHYLOFERRIN A TRANSPORTER"/>
    <property type="match status" value="1"/>
</dbReference>
<feature type="transmembrane region" description="Helical" evidence="6">
    <location>
        <begin position="136"/>
        <end position="159"/>
    </location>
</feature>
<dbReference type="PANTHER" id="PTHR23513">
    <property type="entry name" value="INTEGRAL MEMBRANE EFFLUX PROTEIN-RELATED"/>
    <property type="match status" value="1"/>
</dbReference>
<feature type="transmembrane region" description="Helical" evidence="6">
    <location>
        <begin position="305"/>
        <end position="329"/>
    </location>
</feature>
<feature type="transmembrane region" description="Helical" evidence="6">
    <location>
        <begin position="221"/>
        <end position="243"/>
    </location>
</feature>
<evidence type="ECO:0000313" key="8">
    <source>
        <dbReference type="Proteomes" id="UP000774570"/>
    </source>
</evidence>
<evidence type="ECO:0000256" key="2">
    <source>
        <dbReference type="ARBA" id="ARBA00022475"/>
    </source>
</evidence>
<keyword evidence="5 6" id="KW-0472">Membrane</keyword>
<keyword evidence="8" id="KW-1185">Reference proteome</keyword>
<dbReference type="InterPro" id="IPR011701">
    <property type="entry name" value="MFS"/>
</dbReference>
<dbReference type="RefSeq" id="WP_220163765.1">
    <property type="nucleotide sequence ID" value="NZ_JAIBOA010000003.1"/>
</dbReference>
<keyword evidence="4 6" id="KW-1133">Transmembrane helix</keyword>
<accession>A0ABS7FN05</accession>
<feature type="transmembrane region" description="Helical" evidence="6">
    <location>
        <begin position="255"/>
        <end position="273"/>
    </location>
</feature>
<proteinExistence type="predicted"/>
<dbReference type="EMBL" id="JAIBOA010000003">
    <property type="protein sequence ID" value="MBW8481768.1"/>
    <property type="molecule type" value="Genomic_DNA"/>
</dbReference>
<gene>
    <name evidence="7" type="ORF">K1Y72_05255</name>
</gene>
<evidence type="ECO:0000256" key="6">
    <source>
        <dbReference type="SAM" id="Phobius"/>
    </source>
</evidence>
<sequence length="407" mass="39503">MHRPRSGASLPVHLAAATPLRISAEGMATALVLAVAARTGHAATAGFLQTAMTLPYVLSGPVAGHLLDRVARPGRVAVAMAAGYVAAAALLLALAGAAPLAVAAVAAVAVGLTEPVVVALSGLLPRFVPAPLLPRAYGLEAASYDVASIAGPGLAAVVASLYGGAHAGAAMVVAAALGLAALPFVRVPGPGPAGGPAARPGLGEVVTGGLAVLARLPVLRAFTVATTLAWLGFGGVAVSSVLLAERFGAPASGGGQLLVAFSAGALAGSLACSRWLTVRAALPVLFAGLAGFGGALALLPAMPSLGWALAVFAVAGAAEGPVFAATLMLRQREAPAERLGQVNTTAGSLKIGASALGAALTGLTADTIGPGGLFLAIAGFQFAGAGIGLALLRRARRGETLAAMDLV</sequence>
<feature type="transmembrane region" description="Helical" evidence="6">
    <location>
        <begin position="101"/>
        <end position="124"/>
    </location>
</feature>
<dbReference type="Pfam" id="PF07690">
    <property type="entry name" value="MFS_1"/>
    <property type="match status" value="1"/>
</dbReference>
<comment type="subcellular location">
    <subcellularLocation>
        <location evidence="1">Cell membrane</location>
        <topology evidence="1">Multi-pass membrane protein</topology>
    </subcellularLocation>
</comment>
<reference evidence="7 8" key="1">
    <citation type="submission" date="2021-07" db="EMBL/GenBank/DDBJ databases">
        <title>Actinomadura sp. PM05-2 isolated from lichen.</title>
        <authorList>
            <person name="Somphong A."/>
            <person name="Phongsopitanun W."/>
            <person name="Tanasupawat S."/>
            <person name="Peongsungnone V."/>
        </authorList>
    </citation>
    <scope>NUCLEOTIDE SEQUENCE [LARGE SCALE GENOMIC DNA]</scope>
    <source>
        <strain evidence="7 8">PM05-2</strain>
    </source>
</reference>
<keyword evidence="2" id="KW-1003">Cell membrane</keyword>
<feature type="transmembrane region" description="Helical" evidence="6">
    <location>
        <begin position="76"/>
        <end position="95"/>
    </location>
</feature>